<gene>
    <name evidence="2" type="ORF">BU16DRAFT_615028</name>
</gene>
<feature type="transmembrane region" description="Helical" evidence="1">
    <location>
        <begin position="77"/>
        <end position="95"/>
    </location>
</feature>
<organism evidence="2 3">
    <name type="scientific">Lophium mytilinum</name>
    <dbReference type="NCBI Taxonomy" id="390894"/>
    <lineage>
        <taxon>Eukaryota</taxon>
        <taxon>Fungi</taxon>
        <taxon>Dikarya</taxon>
        <taxon>Ascomycota</taxon>
        <taxon>Pezizomycotina</taxon>
        <taxon>Dothideomycetes</taxon>
        <taxon>Pleosporomycetidae</taxon>
        <taxon>Mytilinidiales</taxon>
        <taxon>Mytilinidiaceae</taxon>
        <taxon>Lophium</taxon>
    </lineage>
</organism>
<feature type="transmembrane region" description="Helical" evidence="1">
    <location>
        <begin position="196"/>
        <end position="215"/>
    </location>
</feature>
<keyword evidence="1" id="KW-0472">Membrane</keyword>
<name>A0A6A6R4F3_9PEZI</name>
<dbReference type="EMBL" id="MU004184">
    <property type="protein sequence ID" value="KAF2499625.1"/>
    <property type="molecule type" value="Genomic_DNA"/>
</dbReference>
<protein>
    <submittedName>
        <fullName evidence="2">Uncharacterized protein</fullName>
    </submittedName>
</protein>
<keyword evidence="1" id="KW-1133">Transmembrane helix</keyword>
<keyword evidence="3" id="KW-1185">Reference proteome</keyword>
<feature type="transmembrane region" description="Helical" evidence="1">
    <location>
        <begin position="102"/>
        <end position="121"/>
    </location>
</feature>
<reference evidence="2" key="1">
    <citation type="journal article" date="2020" name="Stud. Mycol.">
        <title>101 Dothideomycetes genomes: a test case for predicting lifestyles and emergence of pathogens.</title>
        <authorList>
            <person name="Haridas S."/>
            <person name="Albert R."/>
            <person name="Binder M."/>
            <person name="Bloem J."/>
            <person name="Labutti K."/>
            <person name="Salamov A."/>
            <person name="Andreopoulos B."/>
            <person name="Baker S."/>
            <person name="Barry K."/>
            <person name="Bills G."/>
            <person name="Bluhm B."/>
            <person name="Cannon C."/>
            <person name="Castanera R."/>
            <person name="Culley D."/>
            <person name="Daum C."/>
            <person name="Ezra D."/>
            <person name="Gonzalez J."/>
            <person name="Henrissat B."/>
            <person name="Kuo A."/>
            <person name="Liang C."/>
            <person name="Lipzen A."/>
            <person name="Lutzoni F."/>
            <person name="Magnuson J."/>
            <person name="Mondo S."/>
            <person name="Nolan M."/>
            <person name="Ohm R."/>
            <person name="Pangilinan J."/>
            <person name="Park H.-J."/>
            <person name="Ramirez L."/>
            <person name="Alfaro M."/>
            <person name="Sun H."/>
            <person name="Tritt A."/>
            <person name="Yoshinaga Y."/>
            <person name="Zwiers L.-H."/>
            <person name="Turgeon B."/>
            <person name="Goodwin S."/>
            <person name="Spatafora J."/>
            <person name="Crous P."/>
            <person name="Grigoriev I."/>
        </authorList>
    </citation>
    <scope>NUCLEOTIDE SEQUENCE</scope>
    <source>
        <strain evidence="2">CBS 269.34</strain>
    </source>
</reference>
<sequence length="269" mass="29896">MVASTQPCAFTGNADLYGIGIRTGLYLQWVTTLTTTLYEPKDEEILRVINLLIQSAVFMGLILLTSRNQIEPVEPVISIWLIFGALSSLSGSGMNPLRHFSGLYRVALYTAVAGYACWFWFTGLDGTLQDQRCETVAFFGRVSISGRFRTFNKVASVVGVCVCAVFMALTARAFFRRYTGVPEAPKPRRQKVSVELFFASTTIMFISIVAVEYLLQANGITGVNETLSVGQLIPLLVGAFSFAEIVFSVVRKKLFRRPRCWVLFGRHLS</sequence>
<dbReference type="AlphaFoldDB" id="A0A6A6R4F3"/>
<proteinExistence type="predicted"/>
<evidence type="ECO:0000256" key="1">
    <source>
        <dbReference type="SAM" id="Phobius"/>
    </source>
</evidence>
<evidence type="ECO:0000313" key="3">
    <source>
        <dbReference type="Proteomes" id="UP000799750"/>
    </source>
</evidence>
<feature type="transmembrane region" description="Helical" evidence="1">
    <location>
        <begin position="227"/>
        <end position="250"/>
    </location>
</feature>
<dbReference type="Proteomes" id="UP000799750">
    <property type="component" value="Unassembled WGS sequence"/>
</dbReference>
<keyword evidence="1" id="KW-0812">Transmembrane</keyword>
<evidence type="ECO:0000313" key="2">
    <source>
        <dbReference type="EMBL" id="KAF2499625.1"/>
    </source>
</evidence>
<dbReference type="OrthoDB" id="3945378at2759"/>
<accession>A0A6A6R4F3</accession>
<feature type="transmembrane region" description="Helical" evidence="1">
    <location>
        <begin position="154"/>
        <end position="175"/>
    </location>
</feature>
<feature type="transmembrane region" description="Helical" evidence="1">
    <location>
        <begin position="45"/>
        <end position="65"/>
    </location>
</feature>